<dbReference type="InterPro" id="IPR016186">
    <property type="entry name" value="C-type_lectin-like/link_sf"/>
</dbReference>
<dbReference type="EMBL" id="JAXCGZ010022778">
    <property type="protein sequence ID" value="KAK7024324.1"/>
    <property type="molecule type" value="Genomic_DNA"/>
</dbReference>
<keyword evidence="1" id="KW-0732">Signal</keyword>
<dbReference type="InterPro" id="IPR050828">
    <property type="entry name" value="C-type_lectin/matrix_domain"/>
</dbReference>
<evidence type="ECO:0000256" key="1">
    <source>
        <dbReference type="SAM" id="SignalP"/>
    </source>
</evidence>
<comment type="caution">
    <text evidence="3">The sequence shown here is derived from an EMBL/GenBank/DDBJ whole genome shotgun (WGS) entry which is preliminary data.</text>
</comment>
<dbReference type="AlphaFoldDB" id="A0AAN8WDD6"/>
<evidence type="ECO:0000313" key="3">
    <source>
        <dbReference type="EMBL" id="KAK7024324.1"/>
    </source>
</evidence>
<dbReference type="InterPro" id="IPR001304">
    <property type="entry name" value="C-type_lectin-like"/>
</dbReference>
<dbReference type="Pfam" id="PF00059">
    <property type="entry name" value="Lectin_C"/>
    <property type="match status" value="1"/>
</dbReference>
<dbReference type="Proteomes" id="UP001381693">
    <property type="component" value="Unassembled WGS sequence"/>
</dbReference>
<evidence type="ECO:0000259" key="2">
    <source>
        <dbReference type="PROSITE" id="PS50041"/>
    </source>
</evidence>
<dbReference type="Gene3D" id="3.10.100.10">
    <property type="entry name" value="Mannose-Binding Protein A, subunit A"/>
    <property type="match status" value="1"/>
</dbReference>
<dbReference type="PANTHER" id="PTHR45710">
    <property type="entry name" value="C-TYPE LECTIN DOMAIN-CONTAINING PROTEIN 180"/>
    <property type="match status" value="1"/>
</dbReference>
<feature type="signal peptide" evidence="1">
    <location>
        <begin position="1"/>
        <end position="20"/>
    </location>
</feature>
<dbReference type="PROSITE" id="PS50041">
    <property type="entry name" value="C_TYPE_LECTIN_2"/>
    <property type="match status" value="1"/>
</dbReference>
<feature type="domain" description="C-type lectin" evidence="2">
    <location>
        <begin position="76"/>
        <end position="205"/>
    </location>
</feature>
<organism evidence="3 4">
    <name type="scientific">Halocaridina rubra</name>
    <name type="common">Hawaiian red shrimp</name>
    <dbReference type="NCBI Taxonomy" id="373956"/>
    <lineage>
        <taxon>Eukaryota</taxon>
        <taxon>Metazoa</taxon>
        <taxon>Ecdysozoa</taxon>
        <taxon>Arthropoda</taxon>
        <taxon>Crustacea</taxon>
        <taxon>Multicrustacea</taxon>
        <taxon>Malacostraca</taxon>
        <taxon>Eumalacostraca</taxon>
        <taxon>Eucarida</taxon>
        <taxon>Decapoda</taxon>
        <taxon>Pleocyemata</taxon>
        <taxon>Caridea</taxon>
        <taxon>Atyoidea</taxon>
        <taxon>Atyidae</taxon>
        <taxon>Halocaridina</taxon>
    </lineage>
</organism>
<reference evidence="3 4" key="1">
    <citation type="submission" date="2023-11" db="EMBL/GenBank/DDBJ databases">
        <title>Halocaridina rubra genome assembly.</title>
        <authorList>
            <person name="Smith C."/>
        </authorList>
    </citation>
    <scope>NUCLEOTIDE SEQUENCE [LARGE SCALE GENOMIC DNA]</scope>
    <source>
        <strain evidence="3">EP-1</strain>
        <tissue evidence="3">Whole</tissue>
    </source>
</reference>
<accession>A0AAN8WDD6</accession>
<dbReference type="PANTHER" id="PTHR45710:SF26">
    <property type="entry name" value="RH26557P"/>
    <property type="match status" value="1"/>
</dbReference>
<feature type="chain" id="PRO_5042978918" description="C-type lectin domain-containing protein" evidence="1">
    <location>
        <begin position="21"/>
        <end position="211"/>
    </location>
</feature>
<name>A0AAN8WDD6_HALRR</name>
<proteinExistence type="predicted"/>
<dbReference type="SMART" id="SM00034">
    <property type="entry name" value="CLECT"/>
    <property type="match status" value="1"/>
</dbReference>
<evidence type="ECO:0000313" key="4">
    <source>
        <dbReference type="Proteomes" id="UP001381693"/>
    </source>
</evidence>
<dbReference type="CDD" id="cd00037">
    <property type="entry name" value="CLECT"/>
    <property type="match status" value="1"/>
</dbReference>
<dbReference type="InterPro" id="IPR016187">
    <property type="entry name" value="CTDL_fold"/>
</dbReference>
<sequence>MSVCKCVFPVLAVVAAIVETYPTSTRTPTSTRSPSISSTTWFPPATINAATTTTAPSTITTIAPPQKDCAVPFKDIGGRCLFINPFTKGNWMEMRYFCHELLSELAVINEGNVFTELLNFTRFEGIDQHDYWIGANDTETEGDWRWVNHKKVVLGSPYWALYGNFDVYVLEPQGGYTENCLYLDSSRFLYFDDGDCSQEKAVICEYRNSIE</sequence>
<protein>
    <recommendedName>
        <fullName evidence="2">C-type lectin domain-containing protein</fullName>
    </recommendedName>
</protein>
<keyword evidence="4" id="KW-1185">Reference proteome</keyword>
<gene>
    <name evidence="3" type="ORF">SK128_020475</name>
</gene>
<dbReference type="SUPFAM" id="SSF56436">
    <property type="entry name" value="C-type lectin-like"/>
    <property type="match status" value="1"/>
</dbReference>